<dbReference type="RefSeq" id="XP_007323005.1">
    <property type="nucleotide sequence ID" value="XM_007322943.1"/>
</dbReference>
<dbReference type="AlphaFoldDB" id="F8P9D1"/>
<dbReference type="Proteomes" id="UP000008064">
    <property type="component" value="Unassembled WGS sequence"/>
</dbReference>
<sequence>MLFPPLDGSLLLPELFAFNARHNTDRPFYIFSNADGLTTVTHLEFYRACHRVAHALRPNRTGPEGEVIAIIAQTDNILYAALIVGTMIAGAIVRIFHLFRFHLLKVTVAIPHVSTKLRSRSDEYAAEDWLSPNNFHAVFSACSLG</sequence>
<evidence type="ECO:0000256" key="1">
    <source>
        <dbReference type="SAM" id="Phobius"/>
    </source>
</evidence>
<proteinExistence type="predicted"/>
<evidence type="ECO:0008006" key="3">
    <source>
        <dbReference type="Google" id="ProtNLM"/>
    </source>
</evidence>
<keyword evidence="1" id="KW-0812">Transmembrane</keyword>
<dbReference type="OrthoDB" id="429813at2759"/>
<dbReference type="SUPFAM" id="SSF56801">
    <property type="entry name" value="Acetyl-CoA synthetase-like"/>
    <property type="match status" value="1"/>
</dbReference>
<evidence type="ECO:0000313" key="2">
    <source>
        <dbReference type="EMBL" id="EGO20260.1"/>
    </source>
</evidence>
<dbReference type="EMBL" id="GL945441">
    <property type="protein sequence ID" value="EGO20260.1"/>
    <property type="molecule type" value="Genomic_DNA"/>
</dbReference>
<keyword evidence="1" id="KW-1133">Transmembrane helix</keyword>
<name>F8P9D1_SERL9</name>
<gene>
    <name evidence="2" type="ORF">SERLADRAFT_363606</name>
</gene>
<dbReference type="GeneID" id="18809998"/>
<feature type="transmembrane region" description="Helical" evidence="1">
    <location>
        <begin position="77"/>
        <end position="96"/>
    </location>
</feature>
<dbReference type="Gene3D" id="3.40.50.12780">
    <property type="entry name" value="N-terminal domain of ligase-like"/>
    <property type="match status" value="1"/>
</dbReference>
<keyword evidence="1" id="KW-0472">Membrane</keyword>
<organism>
    <name type="scientific">Serpula lacrymans var. lacrymans (strain S7.9)</name>
    <name type="common">Dry rot fungus</name>
    <dbReference type="NCBI Taxonomy" id="578457"/>
    <lineage>
        <taxon>Eukaryota</taxon>
        <taxon>Fungi</taxon>
        <taxon>Dikarya</taxon>
        <taxon>Basidiomycota</taxon>
        <taxon>Agaricomycotina</taxon>
        <taxon>Agaricomycetes</taxon>
        <taxon>Agaricomycetidae</taxon>
        <taxon>Boletales</taxon>
        <taxon>Coniophorineae</taxon>
        <taxon>Serpulaceae</taxon>
        <taxon>Serpula</taxon>
    </lineage>
</organism>
<dbReference type="InterPro" id="IPR042099">
    <property type="entry name" value="ANL_N_sf"/>
</dbReference>
<dbReference type="HOGENOM" id="CLU_1787991_0_0_1"/>
<reference evidence="2" key="1">
    <citation type="submission" date="2011-04" db="EMBL/GenBank/DDBJ databases">
        <title>Evolution of plant cell wall degrading machinery underlies the functional diversity of forest fungi.</title>
        <authorList>
            <consortium name="US DOE Joint Genome Institute (JGI-PGF)"/>
            <person name="Eastwood D.C."/>
            <person name="Floudas D."/>
            <person name="Binder M."/>
            <person name="Majcherczyk A."/>
            <person name="Schneider P."/>
            <person name="Aerts A."/>
            <person name="Asiegbu F.O."/>
            <person name="Baker S.E."/>
            <person name="Barry K."/>
            <person name="Bendiksby M."/>
            <person name="Blumentritt M."/>
            <person name="Coutinho P.M."/>
            <person name="Cullen D."/>
            <person name="Cullen D."/>
            <person name="Gathman A."/>
            <person name="Goodell B."/>
            <person name="Henrissat B."/>
            <person name="Ihrmark K."/>
            <person name="Kauserud H."/>
            <person name="Kohler A."/>
            <person name="LaButti K."/>
            <person name="Lapidus A."/>
            <person name="Lavin J.L."/>
            <person name="Lee Y.-H."/>
            <person name="Lindquist E."/>
            <person name="Lilly W."/>
            <person name="Lucas S."/>
            <person name="Morin E."/>
            <person name="Murat C."/>
            <person name="Oguiza J.A."/>
            <person name="Park J."/>
            <person name="Pisabarro A.G."/>
            <person name="Riley R."/>
            <person name="Rosling A."/>
            <person name="Salamov A."/>
            <person name="Schmidt O."/>
            <person name="Schmutz J."/>
            <person name="Skrede I."/>
            <person name="Stenlid J."/>
            <person name="Wiebenga A."/>
            <person name="Xie X."/>
            <person name="Kues U."/>
            <person name="Hibbett D.S."/>
            <person name="Hoffmeister D."/>
            <person name="Hogberg N."/>
            <person name="Martin F."/>
            <person name="Grigoriev I.V."/>
            <person name="Watkinson S.C."/>
        </authorList>
    </citation>
    <scope>NUCLEOTIDE SEQUENCE</scope>
    <source>
        <strain evidence="2">S7.9</strain>
    </source>
</reference>
<protein>
    <recommendedName>
        <fullName evidence="3">AMP-dependent synthetase/ligase domain-containing protein</fullName>
    </recommendedName>
</protein>
<dbReference type="KEGG" id="sla:SERLADRAFT_363606"/>
<accession>F8P9D1</accession>